<feature type="transmembrane region" description="Helical" evidence="2">
    <location>
        <begin position="46"/>
        <end position="64"/>
    </location>
</feature>
<feature type="transmembrane region" description="Helical" evidence="2">
    <location>
        <begin position="567"/>
        <end position="587"/>
    </location>
</feature>
<organism evidence="4 5">
    <name type="scientific">Zobellella aerophila</name>
    <dbReference type="NCBI Taxonomy" id="870480"/>
    <lineage>
        <taxon>Bacteria</taxon>
        <taxon>Pseudomonadati</taxon>
        <taxon>Pseudomonadota</taxon>
        <taxon>Gammaproteobacteria</taxon>
        <taxon>Aeromonadales</taxon>
        <taxon>Aeromonadaceae</taxon>
        <taxon>Zobellella</taxon>
    </lineage>
</organism>
<dbReference type="NCBIfam" id="TIGR02123">
    <property type="entry name" value="TRAP_fused"/>
    <property type="match status" value="1"/>
</dbReference>
<feature type="transmembrane region" description="Helical" evidence="2">
    <location>
        <begin position="416"/>
        <end position="437"/>
    </location>
</feature>
<dbReference type="InterPro" id="IPR010656">
    <property type="entry name" value="DctM"/>
</dbReference>
<feature type="transmembrane region" description="Helical" evidence="2">
    <location>
        <begin position="536"/>
        <end position="555"/>
    </location>
</feature>
<feature type="transmembrane region" description="Helical" evidence="2">
    <location>
        <begin position="12"/>
        <end position="34"/>
    </location>
</feature>
<feature type="transmembrane region" description="Helical" evidence="2">
    <location>
        <begin position="449"/>
        <end position="467"/>
    </location>
</feature>
<dbReference type="Proteomes" id="UP001500795">
    <property type="component" value="Unassembled WGS sequence"/>
</dbReference>
<evidence type="ECO:0000313" key="4">
    <source>
        <dbReference type="EMBL" id="GAA3544464.1"/>
    </source>
</evidence>
<evidence type="ECO:0000256" key="1">
    <source>
        <dbReference type="RuleBase" id="RU369079"/>
    </source>
</evidence>
<dbReference type="PANTHER" id="PTHR43849">
    <property type="entry name" value="BLL3936 PROTEIN"/>
    <property type="match status" value="1"/>
</dbReference>
<feature type="transmembrane region" description="Helical" evidence="2">
    <location>
        <begin position="291"/>
        <end position="308"/>
    </location>
</feature>
<proteinExistence type="predicted"/>
<feature type="transmembrane region" description="Helical" evidence="2">
    <location>
        <begin position="314"/>
        <end position="333"/>
    </location>
</feature>
<feature type="transmembrane region" description="Helical" evidence="2">
    <location>
        <begin position="115"/>
        <end position="133"/>
    </location>
</feature>
<keyword evidence="1" id="KW-0813">Transport</keyword>
<keyword evidence="1" id="KW-0997">Cell inner membrane</keyword>
<feature type="transmembrane region" description="Helical" evidence="2">
    <location>
        <begin position="76"/>
        <end position="95"/>
    </location>
</feature>
<evidence type="ECO:0000259" key="3">
    <source>
        <dbReference type="Pfam" id="PF06808"/>
    </source>
</evidence>
<feature type="transmembrane region" description="Helical" evidence="2">
    <location>
        <begin position="617"/>
        <end position="634"/>
    </location>
</feature>
<feature type="transmembrane region" description="Helical" evidence="2">
    <location>
        <begin position="500"/>
        <end position="524"/>
    </location>
</feature>
<reference evidence="5" key="1">
    <citation type="journal article" date="2019" name="Int. J. Syst. Evol. Microbiol.">
        <title>The Global Catalogue of Microorganisms (GCM) 10K type strain sequencing project: providing services to taxonomists for standard genome sequencing and annotation.</title>
        <authorList>
            <consortium name="The Broad Institute Genomics Platform"/>
            <consortium name="The Broad Institute Genome Sequencing Center for Infectious Disease"/>
            <person name="Wu L."/>
            <person name="Ma J."/>
        </authorList>
    </citation>
    <scope>NUCLEOTIDE SEQUENCE [LARGE SCALE GENOMIC DNA]</scope>
    <source>
        <strain evidence="5">JCM 17110</strain>
    </source>
</reference>
<feature type="transmembrane region" description="Helical" evidence="2">
    <location>
        <begin position="185"/>
        <end position="208"/>
    </location>
</feature>
<evidence type="ECO:0000256" key="2">
    <source>
        <dbReference type="SAM" id="Phobius"/>
    </source>
</evidence>
<feature type="transmembrane region" description="Helical" evidence="2">
    <location>
        <begin position="140"/>
        <end position="165"/>
    </location>
</feature>
<dbReference type="Pfam" id="PF06808">
    <property type="entry name" value="DctM"/>
    <property type="match status" value="1"/>
</dbReference>
<feature type="transmembrane region" description="Helical" evidence="2">
    <location>
        <begin position="474"/>
        <end position="494"/>
    </location>
</feature>
<comment type="subcellular location">
    <subcellularLocation>
        <location evidence="1">Cell inner membrane</location>
        <topology evidence="1">Multi-pass membrane protein</topology>
    </subcellularLocation>
</comment>
<keyword evidence="5" id="KW-1185">Reference proteome</keyword>
<dbReference type="RefSeq" id="WP_344958624.1">
    <property type="nucleotide sequence ID" value="NZ_BAABCX010000003.1"/>
</dbReference>
<gene>
    <name evidence="4" type="ORF">GCM10022394_25620</name>
</gene>
<sequence>MHSVSKNAADIIIRGLEGLILFGGAGIALYHFIYVFTTLQGSTEHYITHITFGVILCALTPMLKTLKSERTRHKKVVATLALATVLLLGTAALLYMRFYARDLEDFFPYFEPHQLPIGIMAIATILIMTWVHWGPTLPLLTLVAILYFFLGHLIPSEGVFMALNHAEFDPYYVMGYLGLSPTQGFIGWIIPVSANFIFLFVIFGNILLRTGVVEMFLELGRAIGNVLKPGPAYAATLASAMVGTVTGAPGANVVLTGSVTIPAMKAVGFKGHHAAAVEACASTGGQIMPPVMGAAVFIMAAFINLPYIEIAQRALVPALLYFTAVAVGIYFLVKSLGINPPKVQVSHLMIWRRLPCFFIPLGLIVALLIQRYSPMYAATLGTLALLAVSAVLPETRISFKKLVQALSEGAVQGAQIAMVLSCVGMFSQVVITTGLGAKLGEFVIGLTDGTLLPTLLAAMVICILLGMSVPTVPAYVLTALAVGPTLVGLGVDVLGAHLFVFYFAIFSTLTPPIAMASIVAARIADAGFMRTSLEGLRLSLVGYFIPFAFIFHPALLNFPNIGMEGTIALASTLLVCVTYSAASYGAFGTHLSTPLRFLFAAATLVGGLYLLGYGSMALTGQLLLSLLSMAIAVWRHRKCPLPATA</sequence>
<keyword evidence="2" id="KW-1133">Transmembrane helix</keyword>
<feature type="transmembrane region" description="Helical" evidence="2">
    <location>
        <begin position="376"/>
        <end position="395"/>
    </location>
</feature>
<comment type="caution">
    <text evidence="4">The sequence shown here is derived from an EMBL/GenBank/DDBJ whole genome shotgun (WGS) entry which is preliminary data.</text>
</comment>
<keyword evidence="1" id="KW-1003">Cell membrane</keyword>
<accession>A0ABP6W2L0</accession>
<evidence type="ECO:0000313" key="5">
    <source>
        <dbReference type="Proteomes" id="UP001500795"/>
    </source>
</evidence>
<keyword evidence="2" id="KW-0812">Transmembrane</keyword>
<dbReference type="InterPro" id="IPR011853">
    <property type="entry name" value="TRAP_DctM-Dct_fused"/>
</dbReference>
<comment type="function">
    <text evidence="1">Part of the tripartite ATP-independent periplasmic (TRAP) transport system.</text>
</comment>
<keyword evidence="2" id="KW-0472">Membrane</keyword>
<feature type="transmembrane region" description="Helical" evidence="2">
    <location>
        <begin position="354"/>
        <end position="370"/>
    </location>
</feature>
<name>A0ABP6W2L0_9GAMM</name>
<protein>
    <recommendedName>
        <fullName evidence="3">TRAP C4-dicarboxylate transport system permease DctM subunit domain-containing protein</fullName>
    </recommendedName>
</protein>
<feature type="domain" description="TRAP C4-dicarboxylate transport system permease DctM subunit" evidence="3">
    <location>
        <begin position="127"/>
        <end position="556"/>
    </location>
</feature>
<dbReference type="EMBL" id="BAABCX010000003">
    <property type="protein sequence ID" value="GAA3544464.1"/>
    <property type="molecule type" value="Genomic_DNA"/>
</dbReference>
<dbReference type="PANTHER" id="PTHR43849:SF2">
    <property type="entry name" value="BLL3936 PROTEIN"/>
    <property type="match status" value="1"/>
</dbReference>